<comment type="caution">
    <text evidence="4">The sequence shown here is derived from an EMBL/GenBank/DDBJ whole genome shotgun (WGS) entry which is preliminary data.</text>
</comment>
<dbReference type="Pfam" id="PF00550">
    <property type="entry name" value="PP-binding"/>
    <property type="match status" value="1"/>
</dbReference>
<dbReference type="RefSeq" id="WP_198123410.1">
    <property type="nucleotide sequence ID" value="NZ_JAECZC010000004.1"/>
</dbReference>
<keyword evidence="1" id="KW-0596">Phosphopantetheine</keyword>
<proteinExistence type="predicted"/>
<evidence type="ECO:0000259" key="3">
    <source>
        <dbReference type="PROSITE" id="PS50075"/>
    </source>
</evidence>
<keyword evidence="5" id="KW-1185">Reference proteome</keyword>
<dbReference type="GO" id="GO:0031177">
    <property type="term" value="F:phosphopantetheine binding"/>
    <property type="evidence" value="ECO:0007669"/>
    <property type="project" value="InterPro"/>
</dbReference>
<organism evidence="4 5">
    <name type="scientific">Amazonocrinis nigriterrae CENA67</name>
    <dbReference type="NCBI Taxonomy" id="2794033"/>
    <lineage>
        <taxon>Bacteria</taxon>
        <taxon>Bacillati</taxon>
        <taxon>Cyanobacteriota</taxon>
        <taxon>Cyanophyceae</taxon>
        <taxon>Nostocales</taxon>
        <taxon>Nostocaceae</taxon>
        <taxon>Amazonocrinis</taxon>
        <taxon>Amazonocrinis nigriterrae</taxon>
    </lineage>
</organism>
<dbReference type="SMART" id="SM00823">
    <property type="entry name" value="PKS_PP"/>
    <property type="match status" value="1"/>
</dbReference>
<dbReference type="InterPro" id="IPR009081">
    <property type="entry name" value="PP-bd_ACP"/>
</dbReference>
<evidence type="ECO:0000313" key="4">
    <source>
        <dbReference type="EMBL" id="MBH8561392.1"/>
    </source>
</evidence>
<dbReference type="AlphaFoldDB" id="A0A8J7HQ99"/>
<dbReference type="PROSITE" id="PS50075">
    <property type="entry name" value="CARRIER"/>
    <property type="match status" value="1"/>
</dbReference>
<dbReference type="Proteomes" id="UP000632766">
    <property type="component" value="Unassembled WGS sequence"/>
</dbReference>
<gene>
    <name evidence="4" type="ORF">I8748_04230</name>
</gene>
<evidence type="ECO:0000256" key="1">
    <source>
        <dbReference type="ARBA" id="ARBA00022450"/>
    </source>
</evidence>
<dbReference type="InterPro" id="IPR020806">
    <property type="entry name" value="PKS_PP-bd"/>
</dbReference>
<dbReference type="EMBL" id="JAECZC010000004">
    <property type="protein sequence ID" value="MBH8561392.1"/>
    <property type="molecule type" value="Genomic_DNA"/>
</dbReference>
<dbReference type="SUPFAM" id="SSF47336">
    <property type="entry name" value="ACP-like"/>
    <property type="match status" value="1"/>
</dbReference>
<accession>A0A8J7HQ99</accession>
<dbReference type="InterPro" id="IPR036736">
    <property type="entry name" value="ACP-like_sf"/>
</dbReference>
<feature type="domain" description="Carrier" evidence="3">
    <location>
        <begin position="20"/>
        <end position="94"/>
    </location>
</feature>
<sequence>MTQLFTSQTVNEQGTQVTAAKIKEWLVQYLSELLEISADKIDAKNTFERYGLDSSAAMVLTGDLGDWLGKELDPTLVYDYPTIAALAEHLAEAS</sequence>
<reference evidence="4 5" key="1">
    <citation type="journal article" date="2021" name="Int. J. Syst. Evol. Microbiol.">
        <title>Amazonocrinis nigriterrae gen. nov., sp. nov., Atlanticothrix silvestris gen. nov., sp. nov. and Dendronalium phyllosphericum gen. nov., sp. nov., nostocacean cyanobacteria from Brazilian environments.</title>
        <authorList>
            <person name="Alvarenga D.O."/>
            <person name="Andreote A.P.D."/>
            <person name="Branco L.H.Z."/>
            <person name="Delbaje E."/>
            <person name="Cruz R.B."/>
            <person name="Varani A.M."/>
            <person name="Fiore M.F."/>
        </authorList>
    </citation>
    <scope>NUCLEOTIDE SEQUENCE [LARGE SCALE GENOMIC DNA]</scope>
    <source>
        <strain evidence="4 5">CENA67</strain>
    </source>
</reference>
<evidence type="ECO:0000313" key="5">
    <source>
        <dbReference type="Proteomes" id="UP000632766"/>
    </source>
</evidence>
<protein>
    <submittedName>
        <fullName evidence="4">Acyl carrier protein</fullName>
    </submittedName>
</protein>
<dbReference type="Gene3D" id="1.10.1200.10">
    <property type="entry name" value="ACP-like"/>
    <property type="match status" value="1"/>
</dbReference>
<name>A0A8J7HQ99_9NOST</name>
<keyword evidence="2" id="KW-0597">Phosphoprotein</keyword>
<evidence type="ECO:0000256" key="2">
    <source>
        <dbReference type="ARBA" id="ARBA00022553"/>
    </source>
</evidence>
<dbReference type="SMART" id="SM01294">
    <property type="entry name" value="PKS_PP_betabranch"/>
    <property type="match status" value="1"/>
</dbReference>